<proteinExistence type="inferred from homology"/>
<keyword evidence="12" id="KW-1185">Reference proteome</keyword>
<evidence type="ECO:0000256" key="9">
    <source>
        <dbReference type="SAM" id="Phobius"/>
    </source>
</evidence>
<feature type="transmembrane region" description="Helical" evidence="9">
    <location>
        <begin position="288"/>
        <end position="311"/>
    </location>
</feature>
<dbReference type="GO" id="GO:0005886">
    <property type="term" value="C:plasma membrane"/>
    <property type="evidence" value="ECO:0007669"/>
    <property type="project" value="TreeGrafter"/>
</dbReference>
<dbReference type="GO" id="GO:0022841">
    <property type="term" value="F:potassium ion leak channel activity"/>
    <property type="evidence" value="ECO:0007669"/>
    <property type="project" value="TreeGrafter"/>
</dbReference>
<feature type="transmembrane region" description="Helical" evidence="9">
    <location>
        <begin position="187"/>
        <end position="205"/>
    </location>
</feature>
<dbReference type="GO" id="GO:0030322">
    <property type="term" value="P:stabilization of membrane potential"/>
    <property type="evidence" value="ECO:0007669"/>
    <property type="project" value="TreeGrafter"/>
</dbReference>
<keyword evidence="7 8" id="KW-0407">Ion channel</keyword>
<dbReference type="SUPFAM" id="SSF81324">
    <property type="entry name" value="Voltage-gated potassium channels"/>
    <property type="match status" value="2"/>
</dbReference>
<evidence type="ECO:0000256" key="5">
    <source>
        <dbReference type="ARBA" id="ARBA00023065"/>
    </source>
</evidence>
<dbReference type="AlphaFoldDB" id="A0A5J4NGP7"/>
<gene>
    <name evidence="11" type="ORF">DEA37_0007620</name>
</gene>
<keyword evidence="2 8" id="KW-0813">Transport</keyword>
<dbReference type="Proteomes" id="UP000324629">
    <property type="component" value="Unassembled WGS sequence"/>
</dbReference>
<keyword evidence="5 8" id="KW-0406">Ion transport</keyword>
<dbReference type="PANTHER" id="PTHR11003:SF334">
    <property type="entry name" value="FI03418P"/>
    <property type="match status" value="1"/>
</dbReference>
<evidence type="ECO:0000256" key="4">
    <source>
        <dbReference type="ARBA" id="ARBA00022989"/>
    </source>
</evidence>
<dbReference type="InterPro" id="IPR003280">
    <property type="entry name" value="2pore_dom_K_chnl"/>
</dbReference>
<evidence type="ECO:0000256" key="6">
    <source>
        <dbReference type="ARBA" id="ARBA00023136"/>
    </source>
</evidence>
<dbReference type="EMBL" id="QNGE01003030">
    <property type="protein sequence ID" value="KAA3674604.1"/>
    <property type="molecule type" value="Genomic_DNA"/>
</dbReference>
<accession>A0A5J4NGP7</accession>
<sequence length="452" mass="50908">MLNTTEMNDDFDFTTKGMAIGGVDERGKMLVTSTRDPNRKAGRHCMNILKSIFTQIGLLLILVAYLFGGGYLFRSLELSNEYSECLQKYEAYNKKLNFSASRVIGLVDSQIGPKTTVQQVRDVLQEFASQLFILDFKADKDCTEIVNTSTGAKWNLANAVYFCATVITTIGYGHITPSTFWGRISCIIYGVIGIPMMLIYLAVIGNLLAKAFRTIYVNIICCRCFYDTFRRKRQKHRERLLKWEQALRQHEEDEARRRGLPVPPPKVQPIVVDEEEDLDAEFRKSGEIIAVPLTVSIVVLTAYTILGAIIFPIWEDWNFADAAYFSFITIATIGFGDLVPGVGRLGDPETMVELAFGALYLLFGLALLSMCVNLLQDEMVAKVKYMVRCCGMCHEEEEEEQPELTDTYAGIDEEHDSVLRNETPTGQIKKALPGVDNVELESVYENKAYEAD</sequence>
<feature type="transmembrane region" description="Helical" evidence="9">
    <location>
        <begin position="354"/>
        <end position="375"/>
    </location>
</feature>
<feature type="transmembrane region" description="Helical" evidence="9">
    <location>
        <begin position="156"/>
        <end position="175"/>
    </location>
</feature>
<comment type="similarity">
    <text evidence="8">Belongs to the two pore domain potassium channel (TC 1.A.1.8) family.</text>
</comment>
<dbReference type="PANTHER" id="PTHR11003">
    <property type="entry name" value="POTASSIUM CHANNEL, SUBFAMILY K"/>
    <property type="match status" value="1"/>
</dbReference>
<keyword evidence="3 8" id="KW-0812">Transmembrane</keyword>
<evidence type="ECO:0000256" key="7">
    <source>
        <dbReference type="ARBA" id="ARBA00023303"/>
    </source>
</evidence>
<evidence type="ECO:0000313" key="12">
    <source>
        <dbReference type="Proteomes" id="UP000324629"/>
    </source>
</evidence>
<name>A0A5J4NGP7_9TREM</name>
<dbReference type="Pfam" id="PF07885">
    <property type="entry name" value="Ion_trans_2"/>
    <property type="match status" value="2"/>
</dbReference>
<keyword evidence="4 9" id="KW-1133">Transmembrane helix</keyword>
<dbReference type="Gene3D" id="1.10.287.70">
    <property type="match status" value="1"/>
</dbReference>
<evidence type="ECO:0000259" key="10">
    <source>
        <dbReference type="Pfam" id="PF07885"/>
    </source>
</evidence>
<evidence type="ECO:0000256" key="2">
    <source>
        <dbReference type="ARBA" id="ARBA00022448"/>
    </source>
</evidence>
<dbReference type="GO" id="GO:0015271">
    <property type="term" value="F:outward rectifier potassium channel activity"/>
    <property type="evidence" value="ECO:0007669"/>
    <property type="project" value="TreeGrafter"/>
</dbReference>
<evidence type="ECO:0000313" key="11">
    <source>
        <dbReference type="EMBL" id="KAA3674604.1"/>
    </source>
</evidence>
<evidence type="ECO:0000256" key="3">
    <source>
        <dbReference type="ARBA" id="ARBA00022692"/>
    </source>
</evidence>
<feature type="domain" description="Potassium channel" evidence="10">
    <location>
        <begin position="299"/>
        <end position="379"/>
    </location>
</feature>
<keyword evidence="6 9" id="KW-0472">Membrane</keyword>
<evidence type="ECO:0000256" key="8">
    <source>
        <dbReference type="RuleBase" id="RU003857"/>
    </source>
</evidence>
<reference evidence="11 12" key="1">
    <citation type="journal article" date="2019" name="Gigascience">
        <title>Whole-genome sequence of the oriental lung fluke Paragonimus westermani.</title>
        <authorList>
            <person name="Oey H."/>
            <person name="Zakrzewski M."/>
            <person name="Narain K."/>
            <person name="Devi K.R."/>
            <person name="Agatsuma T."/>
            <person name="Nawaratna S."/>
            <person name="Gobert G.N."/>
            <person name="Jones M.K."/>
            <person name="Ragan M.A."/>
            <person name="McManus D.P."/>
            <person name="Krause L."/>
        </authorList>
    </citation>
    <scope>NUCLEOTIDE SEQUENCE [LARGE SCALE GENOMIC DNA]</scope>
    <source>
        <strain evidence="11 12">IND2009</strain>
    </source>
</reference>
<dbReference type="PRINTS" id="PR01333">
    <property type="entry name" value="2POREKCHANEL"/>
</dbReference>
<feature type="transmembrane region" description="Helical" evidence="9">
    <location>
        <begin position="323"/>
        <end position="342"/>
    </location>
</feature>
<comment type="caution">
    <text evidence="11">The sequence shown here is derived from an EMBL/GenBank/DDBJ whole genome shotgun (WGS) entry which is preliminary data.</text>
</comment>
<organism evidence="11 12">
    <name type="scientific">Paragonimus westermani</name>
    <dbReference type="NCBI Taxonomy" id="34504"/>
    <lineage>
        <taxon>Eukaryota</taxon>
        <taxon>Metazoa</taxon>
        <taxon>Spiralia</taxon>
        <taxon>Lophotrochozoa</taxon>
        <taxon>Platyhelminthes</taxon>
        <taxon>Trematoda</taxon>
        <taxon>Digenea</taxon>
        <taxon>Plagiorchiida</taxon>
        <taxon>Troglotremata</taxon>
        <taxon>Troglotrematidae</taxon>
        <taxon>Paragonimus</taxon>
    </lineage>
</organism>
<feature type="domain" description="Potassium channel" evidence="10">
    <location>
        <begin position="150"/>
        <end position="209"/>
    </location>
</feature>
<feature type="transmembrane region" description="Helical" evidence="9">
    <location>
        <begin position="52"/>
        <end position="73"/>
    </location>
</feature>
<comment type="subcellular location">
    <subcellularLocation>
        <location evidence="1">Membrane</location>
        <topology evidence="1">Multi-pass membrane protein</topology>
    </subcellularLocation>
</comment>
<dbReference type="InterPro" id="IPR013099">
    <property type="entry name" value="K_chnl_dom"/>
</dbReference>
<protein>
    <submittedName>
        <fullName evidence="11">Potassium channel subfamily K member 18</fullName>
    </submittedName>
</protein>
<evidence type="ECO:0000256" key="1">
    <source>
        <dbReference type="ARBA" id="ARBA00004141"/>
    </source>
</evidence>